<organism evidence="1">
    <name type="scientific">marine sediment metagenome</name>
    <dbReference type="NCBI Taxonomy" id="412755"/>
    <lineage>
        <taxon>unclassified sequences</taxon>
        <taxon>metagenomes</taxon>
        <taxon>ecological metagenomes</taxon>
    </lineage>
</organism>
<gene>
    <name evidence="1" type="ORF">S01H4_35432</name>
</gene>
<evidence type="ECO:0000313" key="1">
    <source>
        <dbReference type="EMBL" id="GAG78671.1"/>
    </source>
</evidence>
<protein>
    <recommendedName>
        <fullName evidence="2">Rubredoxin-like domain-containing protein</fullName>
    </recommendedName>
</protein>
<dbReference type="AlphaFoldDB" id="X1C2Q6"/>
<dbReference type="EMBL" id="BART01018840">
    <property type="protein sequence ID" value="GAG78671.1"/>
    <property type="molecule type" value="Genomic_DNA"/>
</dbReference>
<feature type="non-terminal residue" evidence="1">
    <location>
        <position position="1"/>
    </location>
</feature>
<evidence type="ECO:0008006" key="2">
    <source>
        <dbReference type="Google" id="ProtNLM"/>
    </source>
</evidence>
<comment type="caution">
    <text evidence="1">The sequence shown here is derived from an EMBL/GenBank/DDBJ whole genome shotgun (WGS) entry which is preliminary data.</text>
</comment>
<proteinExistence type="predicted"/>
<name>X1C2Q6_9ZZZZ</name>
<accession>X1C2Q6</accession>
<sequence length="45" mass="5478">TMFIMEETRRCIYCDHKFIVDEDDPEYRCPDCLANKVTSFINTKW</sequence>
<reference evidence="1" key="1">
    <citation type="journal article" date="2014" name="Front. Microbiol.">
        <title>High frequency of phylogenetically diverse reductive dehalogenase-homologous genes in deep subseafloor sedimentary metagenomes.</title>
        <authorList>
            <person name="Kawai M."/>
            <person name="Futagami T."/>
            <person name="Toyoda A."/>
            <person name="Takaki Y."/>
            <person name="Nishi S."/>
            <person name="Hori S."/>
            <person name="Arai W."/>
            <person name="Tsubouchi T."/>
            <person name="Morono Y."/>
            <person name="Uchiyama I."/>
            <person name="Ito T."/>
            <person name="Fujiyama A."/>
            <person name="Inagaki F."/>
            <person name="Takami H."/>
        </authorList>
    </citation>
    <scope>NUCLEOTIDE SEQUENCE</scope>
    <source>
        <strain evidence="1">Expedition CK06-06</strain>
    </source>
</reference>